<evidence type="ECO:0000313" key="4">
    <source>
        <dbReference type="Proteomes" id="UP000217446"/>
    </source>
</evidence>
<keyword evidence="4" id="KW-1185">Reference proteome</keyword>
<name>A0A250VSS4_STROL</name>
<feature type="transmembrane region" description="Helical" evidence="2">
    <location>
        <begin position="86"/>
        <end position="107"/>
    </location>
</feature>
<proteinExistence type="predicted"/>
<dbReference type="Proteomes" id="UP000217446">
    <property type="component" value="Unassembled WGS sequence"/>
</dbReference>
<gene>
    <name evidence="3" type="ORF">SO3561_08590</name>
</gene>
<feature type="region of interest" description="Disordered" evidence="1">
    <location>
        <begin position="1"/>
        <end position="54"/>
    </location>
</feature>
<dbReference type="RefSeq" id="WP_235613886.1">
    <property type="nucleotide sequence ID" value="NZ_BDQI01000031.1"/>
</dbReference>
<comment type="caution">
    <text evidence="3">The sequence shown here is derived from an EMBL/GenBank/DDBJ whole genome shotgun (WGS) entry which is preliminary data.</text>
</comment>
<organism evidence="3 4">
    <name type="scientific">Streptomyces olivochromogenes</name>
    <dbReference type="NCBI Taxonomy" id="1963"/>
    <lineage>
        <taxon>Bacteria</taxon>
        <taxon>Bacillati</taxon>
        <taxon>Actinomycetota</taxon>
        <taxon>Actinomycetes</taxon>
        <taxon>Kitasatosporales</taxon>
        <taxon>Streptomycetaceae</taxon>
        <taxon>Streptomyces</taxon>
    </lineage>
</organism>
<feature type="region of interest" description="Disordered" evidence="1">
    <location>
        <begin position="116"/>
        <end position="148"/>
    </location>
</feature>
<evidence type="ECO:0000256" key="1">
    <source>
        <dbReference type="SAM" id="MobiDB-lite"/>
    </source>
</evidence>
<protein>
    <submittedName>
        <fullName evidence="3">Uncharacterized protein</fullName>
    </submittedName>
</protein>
<evidence type="ECO:0000313" key="3">
    <source>
        <dbReference type="EMBL" id="GAX57020.1"/>
    </source>
</evidence>
<dbReference type="EMBL" id="BDQI01000031">
    <property type="protein sequence ID" value="GAX57020.1"/>
    <property type="molecule type" value="Genomic_DNA"/>
</dbReference>
<keyword evidence="2" id="KW-0472">Membrane</keyword>
<reference evidence="4" key="1">
    <citation type="submission" date="2017-05" db="EMBL/GenBank/DDBJ databases">
        <title>Streptomyces olivochromogenes NBRC 3561 whole genome shotgun sequence.</title>
        <authorList>
            <person name="Dohra H."/>
            <person name="Kodani S."/>
        </authorList>
    </citation>
    <scope>NUCLEOTIDE SEQUENCE [LARGE SCALE GENOMIC DNA]</scope>
    <source>
        <strain evidence="4">NBRC 3561</strain>
    </source>
</reference>
<evidence type="ECO:0000256" key="2">
    <source>
        <dbReference type="SAM" id="Phobius"/>
    </source>
</evidence>
<feature type="compositionally biased region" description="Low complexity" evidence="1">
    <location>
        <begin position="44"/>
        <end position="54"/>
    </location>
</feature>
<dbReference type="AlphaFoldDB" id="A0A250VSS4"/>
<keyword evidence="2" id="KW-1133">Transmembrane helix</keyword>
<accession>A0A250VSS4</accession>
<dbReference type="STRING" id="1963.AQJ27_22290"/>
<sequence>MTEQTSSVEDAAATPVEDATPTPVEDGTTTPVEAPAALPPAPEEAPAVAAPEAVPTAVDPEVPSTAVGAEVPPAPVRKDRRVLRALLRWTAATVVFAAVGTSVAYGITRMDRTDVPGLATESDGRWDYPTITRPPLPSGSPRPLAESNRTGTHYADLRRLVLPAPKGAHADAALRGTDGWLATKTFLAEYATRDDRETVGQQLTDNGLRHIAARGWTTPDGTHTRIYLLQFDSVVVADEVNSPGLTSYNMPNYALRGAERTMADDRFPDRAAVDDVVRHAYDEIKPYGAEQVRQAYLSAGDTLALIVQSRKGTAKAVPFQQTVVLQSQLLG</sequence>
<keyword evidence="2" id="KW-0812">Transmembrane</keyword>